<dbReference type="EMBL" id="CM055098">
    <property type="protein sequence ID" value="KAJ7548721.1"/>
    <property type="molecule type" value="Genomic_DNA"/>
</dbReference>
<gene>
    <name evidence="1" type="ORF">O6H91_07G024000</name>
</gene>
<sequence>MASSWRKYMHLIQQAGEVVLVLGAAVAFFGPKDIPVIARALGRLSGKAVGHVRAARGQLDDIMQRTQVDQVHKDLQETMSQLEAIRHEIRSGMSILHPGPITREVLNSSTTNLFTQQGEKGNDQKSPIGHVDLFGSVHKSIMEERIALKSNHILETSVNMAKDFKVGVPSSVATAPQVMTNISGDKELFILPVSAAMAGLLSSKKGLMTGSNLVLESVEEQKVASQALEFLRQPETLGPRS</sequence>
<comment type="caution">
    <text evidence="1">The sequence shown here is derived from an EMBL/GenBank/DDBJ whole genome shotgun (WGS) entry which is preliminary data.</text>
</comment>
<evidence type="ECO:0000313" key="1">
    <source>
        <dbReference type="EMBL" id="KAJ7548721.1"/>
    </source>
</evidence>
<accession>A0ACC2D3B3</accession>
<organism evidence="1 2">
    <name type="scientific">Diphasiastrum complanatum</name>
    <name type="common">Issler's clubmoss</name>
    <name type="synonym">Lycopodium complanatum</name>
    <dbReference type="NCBI Taxonomy" id="34168"/>
    <lineage>
        <taxon>Eukaryota</taxon>
        <taxon>Viridiplantae</taxon>
        <taxon>Streptophyta</taxon>
        <taxon>Embryophyta</taxon>
        <taxon>Tracheophyta</taxon>
        <taxon>Lycopodiopsida</taxon>
        <taxon>Lycopodiales</taxon>
        <taxon>Lycopodiaceae</taxon>
        <taxon>Lycopodioideae</taxon>
        <taxon>Diphasiastrum</taxon>
    </lineage>
</organism>
<name>A0ACC2D3B3_DIPCM</name>
<dbReference type="Proteomes" id="UP001162992">
    <property type="component" value="Chromosome 7"/>
</dbReference>
<proteinExistence type="predicted"/>
<evidence type="ECO:0000313" key="2">
    <source>
        <dbReference type="Proteomes" id="UP001162992"/>
    </source>
</evidence>
<keyword evidence="2" id="KW-1185">Reference proteome</keyword>
<protein>
    <submittedName>
        <fullName evidence="1">Uncharacterized protein</fullName>
    </submittedName>
</protein>
<reference evidence="2" key="1">
    <citation type="journal article" date="2024" name="Proc. Natl. Acad. Sci. U.S.A.">
        <title>Extraordinary preservation of gene collinearity over three hundred million years revealed in homosporous lycophytes.</title>
        <authorList>
            <person name="Li C."/>
            <person name="Wickell D."/>
            <person name="Kuo L.Y."/>
            <person name="Chen X."/>
            <person name="Nie B."/>
            <person name="Liao X."/>
            <person name="Peng D."/>
            <person name="Ji J."/>
            <person name="Jenkins J."/>
            <person name="Williams M."/>
            <person name="Shu S."/>
            <person name="Plott C."/>
            <person name="Barry K."/>
            <person name="Rajasekar S."/>
            <person name="Grimwood J."/>
            <person name="Han X."/>
            <person name="Sun S."/>
            <person name="Hou Z."/>
            <person name="He W."/>
            <person name="Dai G."/>
            <person name="Sun C."/>
            <person name="Schmutz J."/>
            <person name="Leebens-Mack J.H."/>
            <person name="Li F.W."/>
            <person name="Wang L."/>
        </authorList>
    </citation>
    <scope>NUCLEOTIDE SEQUENCE [LARGE SCALE GENOMIC DNA]</scope>
    <source>
        <strain evidence="2">cv. PW_Plant_1</strain>
    </source>
</reference>